<keyword evidence="3" id="KW-1185">Reference proteome</keyword>
<gene>
    <name evidence="2" type="ORF">F5891DRAFT_988543</name>
</gene>
<feature type="transmembrane region" description="Helical" evidence="1">
    <location>
        <begin position="113"/>
        <end position="131"/>
    </location>
</feature>
<sequence length="164" mass="18768">MWQRRARASRGMDNAAEKCQGELRDWQCSREVPGRVGGIDNAAEKCQGELRDWQCSREAPGRVGGIDNAAEKCQGELRDWQCSDCMVNRKHLVQRLDKRLCAGIESLIEKTKLLRANIIMIVALFIVIIIVSRTSPVHAFAQRFPTFQGFMYCRLRNRTGPWLM</sequence>
<organism evidence="2 3">
    <name type="scientific">Suillus fuscotomentosus</name>
    <dbReference type="NCBI Taxonomy" id="1912939"/>
    <lineage>
        <taxon>Eukaryota</taxon>
        <taxon>Fungi</taxon>
        <taxon>Dikarya</taxon>
        <taxon>Basidiomycota</taxon>
        <taxon>Agaricomycotina</taxon>
        <taxon>Agaricomycetes</taxon>
        <taxon>Agaricomycetidae</taxon>
        <taxon>Boletales</taxon>
        <taxon>Suillineae</taxon>
        <taxon>Suillaceae</taxon>
        <taxon>Suillus</taxon>
    </lineage>
</organism>
<name>A0AAD4HC65_9AGAM</name>
<dbReference type="RefSeq" id="XP_041216768.1">
    <property type="nucleotide sequence ID" value="XM_041378015.1"/>
</dbReference>
<evidence type="ECO:0000313" key="2">
    <source>
        <dbReference type="EMBL" id="KAG1886927.1"/>
    </source>
</evidence>
<dbReference type="EMBL" id="JABBWK010000230">
    <property type="protein sequence ID" value="KAG1886927.1"/>
    <property type="molecule type" value="Genomic_DNA"/>
</dbReference>
<keyword evidence="1" id="KW-0472">Membrane</keyword>
<keyword evidence="1" id="KW-0812">Transmembrane</keyword>
<dbReference type="AlphaFoldDB" id="A0AAD4HC65"/>
<dbReference type="GeneID" id="64672313"/>
<accession>A0AAD4HC65</accession>
<protein>
    <submittedName>
        <fullName evidence="2">Uncharacterized protein</fullName>
    </submittedName>
</protein>
<evidence type="ECO:0000313" key="3">
    <source>
        <dbReference type="Proteomes" id="UP001195769"/>
    </source>
</evidence>
<evidence type="ECO:0000256" key="1">
    <source>
        <dbReference type="SAM" id="Phobius"/>
    </source>
</evidence>
<proteinExistence type="predicted"/>
<dbReference type="Proteomes" id="UP001195769">
    <property type="component" value="Unassembled WGS sequence"/>
</dbReference>
<reference evidence="2" key="1">
    <citation type="journal article" date="2020" name="New Phytol.">
        <title>Comparative genomics reveals dynamic genome evolution in host specialist ectomycorrhizal fungi.</title>
        <authorList>
            <person name="Lofgren L.A."/>
            <person name="Nguyen N.H."/>
            <person name="Vilgalys R."/>
            <person name="Ruytinx J."/>
            <person name="Liao H.L."/>
            <person name="Branco S."/>
            <person name="Kuo A."/>
            <person name="LaButti K."/>
            <person name="Lipzen A."/>
            <person name="Andreopoulos W."/>
            <person name="Pangilinan J."/>
            <person name="Riley R."/>
            <person name="Hundley H."/>
            <person name="Na H."/>
            <person name="Barry K."/>
            <person name="Grigoriev I.V."/>
            <person name="Stajich J.E."/>
            <person name="Kennedy P.G."/>
        </authorList>
    </citation>
    <scope>NUCLEOTIDE SEQUENCE</scope>
    <source>
        <strain evidence="2">FC203</strain>
    </source>
</reference>
<keyword evidence="1" id="KW-1133">Transmembrane helix</keyword>
<comment type="caution">
    <text evidence="2">The sequence shown here is derived from an EMBL/GenBank/DDBJ whole genome shotgun (WGS) entry which is preliminary data.</text>
</comment>